<protein>
    <recommendedName>
        <fullName evidence="8">C2H2-type domain-containing protein</fullName>
    </recommendedName>
</protein>
<evidence type="ECO:0000256" key="6">
    <source>
        <dbReference type="ARBA" id="ARBA00023242"/>
    </source>
</evidence>
<keyword evidence="6" id="KW-0539">Nucleus</keyword>
<evidence type="ECO:0000313" key="10">
    <source>
        <dbReference type="Proteomes" id="UP001328107"/>
    </source>
</evidence>
<dbReference type="Proteomes" id="UP001328107">
    <property type="component" value="Unassembled WGS sequence"/>
</dbReference>
<dbReference type="SMART" id="SM00355">
    <property type="entry name" value="ZnF_C2H2"/>
    <property type="match status" value="1"/>
</dbReference>
<accession>A0AAN5CX21</accession>
<dbReference type="InterPro" id="IPR013087">
    <property type="entry name" value="Znf_C2H2_type"/>
</dbReference>
<evidence type="ECO:0000256" key="1">
    <source>
        <dbReference type="ARBA" id="ARBA00004123"/>
    </source>
</evidence>
<dbReference type="SUPFAM" id="SSF57667">
    <property type="entry name" value="beta-beta-alpha zinc fingers"/>
    <property type="match status" value="1"/>
</dbReference>
<feature type="domain" description="C2H2-type" evidence="8">
    <location>
        <begin position="78"/>
        <end position="101"/>
    </location>
</feature>
<reference evidence="10" key="1">
    <citation type="submission" date="2022-10" db="EMBL/GenBank/DDBJ databases">
        <title>Genome assembly of Pristionchus species.</title>
        <authorList>
            <person name="Yoshida K."/>
            <person name="Sommer R.J."/>
        </authorList>
    </citation>
    <scope>NUCLEOTIDE SEQUENCE [LARGE SCALE GENOMIC DNA]</scope>
    <source>
        <strain evidence="10">RS5460</strain>
    </source>
</reference>
<dbReference type="InterPro" id="IPR036236">
    <property type="entry name" value="Znf_C2H2_sf"/>
</dbReference>
<dbReference type="PROSITE" id="PS50157">
    <property type="entry name" value="ZINC_FINGER_C2H2_2"/>
    <property type="match status" value="1"/>
</dbReference>
<keyword evidence="3" id="KW-0677">Repeat</keyword>
<comment type="subcellular location">
    <subcellularLocation>
        <location evidence="1">Nucleus</location>
    </subcellularLocation>
</comment>
<evidence type="ECO:0000256" key="2">
    <source>
        <dbReference type="ARBA" id="ARBA00022723"/>
    </source>
</evidence>
<evidence type="ECO:0000256" key="3">
    <source>
        <dbReference type="ARBA" id="ARBA00022737"/>
    </source>
</evidence>
<evidence type="ECO:0000313" key="9">
    <source>
        <dbReference type="EMBL" id="GMR52204.1"/>
    </source>
</evidence>
<proteinExistence type="predicted"/>
<feature type="non-terminal residue" evidence="9">
    <location>
        <position position="1"/>
    </location>
</feature>
<sequence length="122" mass="13554">GSTMNLIAENLFVVTPDAVNGVKEEPMEIKNEPIDEFDEIEQPIADIFCPSTGTSRPIIHSTKMGGMDSSDDAGDKPFPCHYCDQSFRTKGERTRHIRYTHKIQPNACRTCGLDFYGTAGLK</sequence>
<dbReference type="FunFam" id="3.30.160.60:FF:000870">
    <property type="entry name" value="zinc finger protein 197 isoform X1"/>
    <property type="match status" value="1"/>
</dbReference>
<dbReference type="GO" id="GO:0005634">
    <property type="term" value="C:nucleus"/>
    <property type="evidence" value="ECO:0007669"/>
    <property type="project" value="UniProtKB-SubCell"/>
</dbReference>
<keyword evidence="4 7" id="KW-0863">Zinc-finger</keyword>
<keyword evidence="10" id="KW-1185">Reference proteome</keyword>
<evidence type="ECO:0000256" key="5">
    <source>
        <dbReference type="ARBA" id="ARBA00022833"/>
    </source>
</evidence>
<dbReference type="PROSITE" id="PS00028">
    <property type="entry name" value="ZINC_FINGER_C2H2_1"/>
    <property type="match status" value="1"/>
</dbReference>
<organism evidence="9 10">
    <name type="scientific">Pristionchus mayeri</name>
    <dbReference type="NCBI Taxonomy" id="1317129"/>
    <lineage>
        <taxon>Eukaryota</taxon>
        <taxon>Metazoa</taxon>
        <taxon>Ecdysozoa</taxon>
        <taxon>Nematoda</taxon>
        <taxon>Chromadorea</taxon>
        <taxon>Rhabditida</taxon>
        <taxon>Rhabditina</taxon>
        <taxon>Diplogasteromorpha</taxon>
        <taxon>Diplogasteroidea</taxon>
        <taxon>Neodiplogasteridae</taxon>
        <taxon>Pristionchus</taxon>
    </lineage>
</organism>
<gene>
    <name evidence="9" type="ORF">PMAYCL1PPCAC_22399</name>
</gene>
<evidence type="ECO:0000259" key="8">
    <source>
        <dbReference type="PROSITE" id="PS50157"/>
    </source>
</evidence>
<dbReference type="EMBL" id="BTRK01000005">
    <property type="protein sequence ID" value="GMR52204.1"/>
    <property type="molecule type" value="Genomic_DNA"/>
</dbReference>
<evidence type="ECO:0000256" key="7">
    <source>
        <dbReference type="PROSITE-ProRule" id="PRU00042"/>
    </source>
</evidence>
<comment type="caution">
    <text evidence="9">The sequence shown here is derived from an EMBL/GenBank/DDBJ whole genome shotgun (WGS) entry which is preliminary data.</text>
</comment>
<evidence type="ECO:0000256" key="4">
    <source>
        <dbReference type="ARBA" id="ARBA00022771"/>
    </source>
</evidence>
<dbReference type="GO" id="GO:0008270">
    <property type="term" value="F:zinc ion binding"/>
    <property type="evidence" value="ECO:0007669"/>
    <property type="project" value="UniProtKB-KW"/>
</dbReference>
<keyword evidence="5" id="KW-0862">Zinc</keyword>
<dbReference type="AlphaFoldDB" id="A0AAN5CX21"/>
<keyword evidence="2" id="KW-0479">Metal-binding</keyword>
<feature type="non-terminal residue" evidence="9">
    <location>
        <position position="122"/>
    </location>
</feature>
<dbReference type="Gene3D" id="3.30.160.60">
    <property type="entry name" value="Classic Zinc Finger"/>
    <property type="match status" value="1"/>
</dbReference>
<name>A0AAN5CX21_9BILA</name>